<evidence type="ECO:0000256" key="12">
    <source>
        <dbReference type="ARBA" id="ARBA00023139"/>
    </source>
</evidence>
<keyword evidence="13" id="KW-0998">Cell outer membrane</keyword>
<evidence type="ECO:0000256" key="6">
    <source>
        <dbReference type="ARBA" id="ARBA00022692"/>
    </source>
</evidence>
<feature type="domain" description="SLBB" evidence="17">
    <location>
        <begin position="117"/>
        <end position="195"/>
    </location>
</feature>
<keyword evidence="8" id="KW-0625">Polysaccharide transport</keyword>
<evidence type="ECO:0000256" key="11">
    <source>
        <dbReference type="ARBA" id="ARBA00023136"/>
    </source>
</evidence>
<keyword evidence="15" id="KW-1133">Transmembrane helix</keyword>
<dbReference type="InterPro" id="IPR003715">
    <property type="entry name" value="Poly_export_N"/>
</dbReference>
<dbReference type="GO" id="GO:0009279">
    <property type="term" value="C:cell outer membrane"/>
    <property type="evidence" value="ECO:0007669"/>
    <property type="project" value="UniProtKB-SubCell"/>
</dbReference>
<sequence>MLFERKVINTAASDNTEGNLQAYKIQSQDILQVRNLQNLKLIVSDIGNGAAGPSSSTDLQGQNYTVEDDGNVTLPVLGRVAVAGLTKLEATDKIEALYRKTVIKDPIIEVKLVNLTVTILGEVRSPGNYPLLKDRTTLVEMIGRAGGITDKANEKRVKIIRGGVLNPQEYEIDLSDMSSMSNPAMILRNQDIVYIGQNKRAIRNDKLQNFSTIVQPALLLINTALLIFTLTKN</sequence>
<keyword evidence="14" id="KW-0449">Lipoprotein</keyword>
<evidence type="ECO:0000256" key="13">
    <source>
        <dbReference type="ARBA" id="ARBA00023237"/>
    </source>
</evidence>
<keyword evidence="4" id="KW-1134">Transmembrane beta strand</keyword>
<keyword evidence="5" id="KW-0762">Sugar transport</keyword>
<keyword evidence="12" id="KW-0564">Palmitate</keyword>
<evidence type="ECO:0000313" key="19">
    <source>
        <dbReference type="Proteomes" id="UP000619078"/>
    </source>
</evidence>
<evidence type="ECO:0000256" key="8">
    <source>
        <dbReference type="ARBA" id="ARBA00023047"/>
    </source>
</evidence>
<dbReference type="AlphaFoldDB" id="A0A926S4M0"/>
<feature type="domain" description="Polysaccharide export protein N-terminal" evidence="16">
    <location>
        <begin position="21"/>
        <end position="112"/>
    </location>
</feature>
<evidence type="ECO:0000259" key="16">
    <source>
        <dbReference type="Pfam" id="PF02563"/>
    </source>
</evidence>
<dbReference type="GO" id="GO:0006811">
    <property type="term" value="P:monoatomic ion transport"/>
    <property type="evidence" value="ECO:0007669"/>
    <property type="project" value="UniProtKB-KW"/>
</dbReference>
<keyword evidence="11 15" id="KW-0472">Membrane</keyword>
<evidence type="ECO:0000256" key="9">
    <source>
        <dbReference type="ARBA" id="ARBA00023065"/>
    </source>
</evidence>
<keyword evidence="3" id="KW-0813">Transport</keyword>
<evidence type="ECO:0000256" key="14">
    <source>
        <dbReference type="ARBA" id="ARBA00023288"/>
    </source>
</evidence>
<dbReference type="GO" id="GO:0046930">
    <property type="term" value="C:pore complex"/>
    <property type="evidence" value="ECO:0007669"/>
    <property type="project" value="UniProtKB-KW"/>
</dbReference>
<dbReference type="Pfam" id="PF22461">
    <property type="entry name" value="SLBB_2"/>
    <property type="match status" value="1"/>
</dbReference>
<dbReference type="PANTHER" id="PTHR33619">
    <property type="entry name" value="POLYSACCHARIDE EXPORT PROTEIN GFCE-RELATED"/>
    <property type="match status" value="1"/>
</dbReference>
<evidence type="ECO:0000256" key="3">
    <source>
        <dbReference type="ARBA" id="ARBA00022448"/>
    </source>
</evidence>
<dbReference type="Gene3D" id="3.30.1950.10">
    <property type="entry name" value="wza like domain"/>
    <property type="match status" value="1"/>
</dbReference>
<keyword evidence="6 15" id="KW-0812">Transmembrane</keyword>
<evidence type="ECO:0000256" key="10">
    <source>
        <dbReference type="ARBA" id="ARBA00023114"/>
    </source>
</evidence>
<organism evidence="18 19">
    <name type="scientific">Mucilaginibacter glaciei</name>
    <dbReference type="NCBI Taxonomy" id="2772109"/>
    <lineage>
        <taxon>Bacteria</taxon>
        <taxon>Pseudomonadati</taxon>
        <taxon>Bacteroidota</taxon>
        <taxon>Sphingobacteriia</taxon>
        <taxon>Sphingobacteriales</taxon>
        <taxon>Sphingobacteriaceae</taxon>
        <taxon>Mucilaginibacter</taxon>
    </lineage>
</organism>
<evidence type="ECO:0000256" key="15">
    <source>
        <dbReference type="SAM" id="Phobius"/>
    </source>
</evidence>
<evidence type="ECO:0000256" key="2">
    <source>
        <dbReference type="ARBA" id="ARBA00009450"/>
    </source>
</evidence>
<evidence type="ECO:0000256" key="4">
    <source>
        <dbReference type="ARBA" id="ARBA00022452"/>
    </source>
</evidence>
<evidence type="ECO:0000256" key="1">
    <source>
        <dbReference type="ARBA" id="ARBA00004571"/>
    </source>
</evidence>
<gene>
    <name evidence="18" type="ORF">IDJ76_20065</name>
</gene>
<dbReference type="GO" id="GO:0015159">
    <property type="term" value="F:polysaccharide transmembrane transporter activity"/>
    <property type="evidence" value="ECO:0007669"/>
    <property type="project" value="InterPro"/>
</dbReference>
<comment type="similarity">
    <text evidence="2">Belongs to the BexD/CtrA/VexA family.</text>
</comment>
<proteinExistence type="inferred from homology"/>
<protein>
    <submittedName>
        <fullName evidence="18">Polysaccharide biosynthesis/export family protein</fullName>
    </submittedName>
</protein>
<comment type="caution">
    <text evidence="18">The sequence shown here is derived from an EMBL/GenBank/DDBJ whole genome shotgun (WGS) entry which is preliminary data.</text>
</comment>
<evidence type="ECO:0000256" key="5">
    <source>
        <dbReference type="ARBA" id="ARBA00022597"/>
    </source>
</evidence>
<dbReference type="GO" id="GO:0015288">
    <property type="term" value="F:porin activity"/>
    <property type="evidence" value="ECO:0007669"/>
    <property type="project" value="UniProtKB-KW"/>
</dbReference>
<feature type="transmembrane region" description="Helical" evidence="15">
    <location>
        <begin position="213"/>
        <end position="231"/>
    </location>
</feature>
<keyword evidence="19" id="KW-1185">Reference proteome</keyword>
<evidence type="ECO:0000256" key="7">
    <source>
        <dbReference type="ARBA" id="ARBA00022729"/>
    </source>
</evidence>
<reference evidence="18" key="1">
    <citation type="submission" date="2020-09" db="EMBL/GenBank/DDBJ databases">
        <title>Novel species of Mucilaginibacter isolated from a glacier on the Tibetan Plateau.</title>
        <authorList>
            <person name="Liu Q."/>
            <person name="Xin Y.-H."/>
        </authorList>
    </citation>
    <scope>NUCLEOTIDE SEQUENCE</scope>
    <source>
        <strain evidence="18">ZB1P21</strain>
    </source>
</reference>
<keyword evidence="10" id="KW-0626">Porin</keyword>
<dbReference type="Pfam" id="PF02563">
    <property type="entry name" value="Poly_export"/>
    <property type="match status" value="1"/>
</dbReference>
<name>A0A926S4M0_9SPHI</name>
<keyword evidence="9" id="KW-0406">Ion transport</keyword>
<evidence type="ECO:0000259" key="17">
    <source>
        <dbReference type="Pfam" id="PF22461"/>
    </source>
</evidence>
<accession>A0A926S4M0</accession>
<dbReference type="PANTHER" id="PTHR33619:SF3">
    <property type="entry name" value="POLYSACCHARIDE EXPORT PROTEIN GFCE-RELATED"/>
    <property type="match status" value="1"/>
</dbReference>
<dbReference type="Gene3D" id="3.10.560.10">
    <property type="entry name" value="Outer membrane lipoprotein wza domain like"/>
    <property type="match status" value="1"/>
</dbReference>
<comment type="subcellular location">
    <subcellularLocation>
        <location evidence="1">Cell outer membrane</location>
        <topology evidence="1">Multi-pass membrane protein</topology>
    </subcellularLocation>
</comment>
<dbReference type="InterPro" id="IPR054765">
    <property type="entry name" value="SLBB_dom"/>
</dbReference>
<dbReference type="RefSeq" id="WP_191166028.1">
    <property type="nucleotide sequence ID" value="NZ_JACWMX010000012.1"/>
</dbReference>
<dbReference type="EMBL" id="JACWMX010000012">
    <property type="protein sequence ID" value="MBD1395409.1"/>
    <property type="molecule type" value="Genomic_DNA"/>
</dbReference>
<dbReference type="InterPro" id="IPR049712">
    <property type="entry name" value="Poly_export"/>
</dbReference>
<keyword evidence="7" id="KW-0732">Signal</keyword>
<dbReference type="Proteomes" id="UP000619078">
    <property type="component" value="Unassembled WGS sequence"/>
</dbReference>
<evidence type="ECO:0000313" key="18">
    <source>
        <dbReference type="EMBL" id="MBD1395409.1"/>
    </source>
</evidence>